<keyword evidence="1" id="KW-0472">Membrane</keyword>
<organism evidence="2 3">
    <name type="scientific">Peteryoungia ipomoeae</name>
    <dbReference type="NCBI Taxonomy" id="1210932"/>
    <lineage>
        <taxon>Bacteria</taxon>
        <taxon>Pseudomonadati</taxon>
        <taxon>Pseudomonadota</taxon>
        <taxon>Alphaproteobacteria</taxon>
        <taxon>Hyphomicrobiales</taxon>
        <taxon>Rhizobiaceae</taxon>
        <taxon>Peteryoungia</taxon>
    </lineage>
</organism>
<feature type="transmembrane region" description="Helical" evidence="1">
    <location>
        <begin position="44"/>
        <end position="65"/>
    </location>
</feature>
<keyword evidence="1" id="KW-1133">Transmembrane helix</keyword>
<sequence length="66" mass="7032">MICTATRFTFARMSGELDGPTDSQSPDCLSSVADDIDASGSTSWLGLGTVIMVMALPFALVAWLFR</sequence>
<evidence type="ECO:0000313" key="2">
    <source>
        <dbReference type="EMBL" id="THV25314.1"/>
    </source>
</evidence>
<dbReference type="EMBL" id="STGV01000001">
    <property type="protein sequence ID" value="THV25314.1"/>
    <property type="molecule type" value="Genomic_DNA"/>
</dbReference>
<dbReference type="AlphaFoldDB" id="A0A4S8PB09"/>
<keyword evidence="1" id="KW-0812">Transmembrane</keyword>
<accession>A0A4S8PB09</accession>
<proteinExistence type="predicted"/>
<reference evidence="2 3" key="1">
    <citation type="submission" date="2019-04" db="EMBL/GenBank/DDBJ databases">
        <title>Genome sequence of strain shin9-1.</title>
        <authorList>
            <person name="Gao J."/>
            <person name="Sun J."/>
        </authorList>
    </citation>
    <scope>NUCLEOTIDE SEQUENCE [LARGE SCALE GENOMIC DNA]</scope>
    <source>
        <strain evidence="3">shin9-1</strain>
    </source>
</reference>
<evidence type="ECO:0000256" key="1">
    <source>
        <dbReference type="SAM" id="Phobius"/>
    </source>
</evidence>
<dbReference type="Proteomes" id="UP000308828">
    <property type="component" value="Unassembled WGS sequence"/>
</dbReference>
<gene>
    <name evidence="2" type="ORF">FAA97_03705</name>
</gene>
<protein>
    <submittedName>
        <fullName evidence="2">Uncharacterized protein</fullName>
    </submittedName>
</protein>
<name>A0A4S8PB09_9HYPH</name>
<comment type="caution">
    <text evidence="2">The sequence shown here is derived from an EMBL/GenBank/DDBJ whole genome shotgun (WGS) entry which is preliminary data.</text>
</comment>
<dbReference type="RefSeq" id="WP_136597161.1">
    <property type="nucleotide sequence ID" value="NZ_STGV01000001.1"/>
</dbReference>
<evidence type="ECO:0000313" key="3">
    <source>
        <dbReference type="Proteomes" id="UP000308828"/>
    </source>
</evidence>
<keyword evidence="3" id="KW-1185">Reference proteome</keyword>